<sequence>MSHFLSNPLQKPYLFELPRPPHPLTPPETDNDFNSQQHSSSYAHNVHAADAELASPYAATAETPAPLYRKPSLAYINSSGREHRERIFQRTAIKWLVVVIPPVSFARERGRLGHTLSSGTAGRLSQGILMPLFPTMGGQLGAIAREFNLPSVTGLCLYLHTIHNGVSLYPRISDESWHILWAHLFEARSPVSAQQQLPIGGQIEFDIDLAKARWYEAWVASPRKEAADVPHSVAHSQRQSLSHWRGESRTTFLDEEMDEQVDNTSQTQHLRGLANARRTGPKKLSLVDRFEVASVVSGSRLFRGPSPPSPSEEAQLRSLSPIVQEEEPKTARKDIDTFVHSWRASASIGPSPLAATGQTSLDAANMPNTMGDIETPDAQSELNLDDYAWSISSVGPPEYDIDDDDASIVWRLPSPDIAQRAMSDVPPTPSTATSWGAPLSYPPSPLAASVYTPSIGIAERRVFSRPVTPSTATSWGPPSYPVSPVDIQFRVPSPDVAARGLHSAPPTPSTATSWGPPSYAPSPVHSEFRVPSPDLGARSILSVPSSPLPVRLRPYTGSLTVDLTSRLDSTQSWCHVWPYQTQEVTSPASRLAFPYYNARGGSPWPHVWPYQIQDATLPMSRLTFPYQNETAVPELPSSVPVWKQVWPYVKSSTNLPEAADGSKYPYFNLYPAVYPSFSLYPPLSRVVGGVGEMPRAVLRVTYPVLTIYPAVYPHFDIYPAFPDERIEQKRTQRTVCPVEAPVIRMGVQYPAFELYPAVYPWNLQRIYPESRTVFDEALSIGVNSVDVRLSLSYPTFDIYPEVYPHNLQNIYPRVVRDIAPAAIETRLLISYPALEIYPAVYPHNLAHIYPSSATLNDLIEKDITYVNERVVPYPRFNIYPAVYPHNLSEIYPLLTADELVVLTKSSPLSETDVVVSLYTEYPAVVPYPAIYPWNLENIYPPSHFVDMSTTVRKISSISLALTDYPILRPYPPVYPHNLEHIYPPPTLANVSSSQGAISTALTVSYPHFDIYPAIYPHNLTCIYTFASSADTSSGQACSFPITTASICVTLTNYYPYVSPYPNMYPFLEIYPNVPPNITGKPRINIKANSYPVFDIYPALYPFLTIYPRVWTVQDSTTGTTTQHLSRRKPRFSHSQLHDMVFPLPTGLSQVTSPTQLSQFDVTSTPSRLRSRAGTVSMRPVPPPKPASVSSPKILSPLPSDAGSSIPRLSISPSATSRRPLTMIGLPAHPAVNRRMSSALGRSGPSSALPPPPTVIEPEAQSGIPQSVRRLSPRPSLESIEESSGQAYSVDLVSPEDAYAKQTTSATLPKPLVLGTPSDLSRAKTMPSSRGRDRERRASVVLQKARAYDQSSETGDAPMKITMSTLAQFPTPPRPPLPPLPNNRPPVSRLDRSKYPFA</sequence>
<protein>
    <submittedName>
        <fullName evidence="2">Uncharacterized protein</fullName>
    </submittedName>
</protein>
<keyword evidence="3" id="KW-1185">Reference proteome</keyword>
<dbReference type="EMBL" id="HE797041">
    <property type="protein sequence ID" value="CCM01581.1"/>
    <property type="molecule type" value="Genomic_DNA"/>
</dbReference>
<organism evidence="2 3">
    <name type="scientific">Fibroporia radiculosa</name>
    <dbReference type="NCBI Taxonomy" id="599839"/>
    <lineage>
        <taxon>Eukaryota</taxon>
        <taxon>Fungi</taxon>
        <taxon>Dikarya</taxon>
        <taxon>Basidiomycota</taxon>
        <taxon>Agaricomycotina</taxon>
        <taxon>Agaricomycetes</taxon>
        <taxon>Polyporales</taxon>
        <taxon>Fibroporiaceae</taxon>
        <taxon>Fibroporia</taxon>
    </lineage>
</organism>
<dbReference type="InParanoid" id="J4I9Q7"/>
<feature type="region of interest" description="Disordered" evidence="1">
    <location>
        <begin position="497"/>
        <end position="518"/>
    </location>
</feature>
<feature type="region of interest" description="Disordered" evidence="1">
    <location>
        <begin position="1236"/>
        <end position="1285"/>
    </location>
</feature>
<proteinExistence type="predicted"/>
<feature type="region of interest" description="Disordered" evidence="1">
    <location>
        <begin position="13"/>
        <end position="41"/>
    </location>
</feature>
<gene>
    <name evidence="2" type="ORF">FIBRA_03641</name>
</gene>
<feature type="compositionally biased region" description="Basic and acidic residues" evidence="1">
    <location>
        <begin position="1388"/>
        <end position="1397"/>
    </location>
</feature>
<evidence type="ECO:0000256" key="1">
    <source>
        <dbReference type="SAM" id="MobiDB-lite"/>
    </source>
</evidence>
<dbReference type="HOGENOM" id="CLU_004026_0_0_1"/>
<evidence type="ECO:0000313" key="3">
    <source>
        <dbReference type="Proteomes" id="UP000006352"/>
    </source>
</evidence>
<feature type="region of interest" description="Disordered" evidence="1">
    <location>
        <begin position="299"/>
        <end position="331"/>
    </location>
</feature>
<feature type="compositionally biased region" description="Polar residues" evidence="1">
    <location>
        <begin position="32"/>
        <end position="41"/>
    </location>
</feature>
<feature type="compositionally biased region" description="Pro residues" evidence="1">
    <location>
        <begin position="1369"/>
        <end position="1383"/>
    </location>
</feature>
<feature type="region of interest" description="Disordered" evidence="1">
    <location>
        <begin position="1155"/>
        <end position="1220"/>
    </location>
</feature>
<name>J4I9Q7_9APHY</name>
<dbReference type="GeneID" id="24096492"/>
<feature type="region of interest" description="Disordered" evidence="1">
    <location>
        <begin position="1300"/>
        <end position="1397"/>
    </location>
</feature>
<accession>J4I9Q7</accession>
<dbReference type="Proteomes" id="UP000006352">
    <property type="component" value="Unassembled WGS sequence"/>
</dbReference>
<dbReference type="STRING" id="599839.J4I9Q7"/>
<reference evidence="2 3" key="1">
    <citation type="journal article" date="2012" name="Appl. Environ. Microbiol.">
        <title>Short-read sequencing for genomic analysis of the brown rot fungus Fibroporia radiculosa.</title>
        <authorList>
            <person name="Tang J.D."/>
            <person name="Perkins A.D."/>
            <person name="Sonstegard T.S."/>
            <person name="Schroeder S.G."/>
            <person name="Burgess S.C."/>
            <person name="Diehl S.V."/>
        </authorList>
    </citation>
    <scope>NUCLEOTIDE SEQUENCE [LARGE SCALE GENOMIC DNA]</scope>
    <source>
        <strain evidence="2 3">TFFH 294</strain>
    </source>
</reference>
<feature type="compositionally biased region" description="Polar residues" evidence="1">
    <location>
        <begin position="1155"/>
        <end position="1167"/>
    </location>
</feature>
<dbReference type="OrthoDB" id="3269353at2759"/>
<evidence type="ECO:0000313" key="2">
    <source>
        <dbReference type="EMBL" id="CCM01581.1"/>
    </source>
</evidence>
<dbReference type="RefSeq" id="XP_012180864.1">
    <property type="nucleotide sequence ID" value="XM_012325474.1"/>
</dbReference>